<accession>A0ABN7UCI9</accession>
<keyword evidence="3 5" id="KW-0375">Hydrogen ion transport</keyword>
<evidence type="ECO:0000313" key="7">
    <source>
        <dbReference type="EMBL" id="CAG8562794.1"/>
    </source>
</evidence>
<feature type="coiled-coil region" evidence="6">
    <location>
        <begin position="63"/>
        <end position="94"/>
    </location>
</feature>
<gene>
    <name evidence="7" type="ORF">GMARGA_LOCUS5100</name>
</gene>
<comment type="function">
    <text evidence="5">Subunit of the V1 complex of vacuolar(H+)-ATPase (V-ATPase), a multisubunit enzyme composed of a peripheral complex (V1) that hydrolyzes ATP and a membrane integral complex (V0) that translocates protons. V-ATPase is responsible for acidifying and maintaining the pH of intracellular compartments and in some cell types, is targeted to the plasma membrane, where it is responsible for acidifying the extracellular environment.</text>
</comment>
<dbReference type="Proteomes" id="UP000789901">
    <property type="component" value="Unassembled WGS sequence"/>
</dbReference>
<sequence>MSDGPIQCRIFCAGQISNESNIGGVYMSLNPGAAAQSSQGIQTLLEAEKDAAKIVQNARTYRVQRLKEARTEAIKEIEALKARKNAEFQSFEAEHAGSSDQSVALVEAETESRLITIKEAFENKKPLVMEKLFAAVTNVQPKIHKNFRAA</sequence>
<evidence type="ECO:0000256" key="4">
    <source>
        <dbReference type="ARBA" id="ARBA00023065"/>
    </source>
</evidence>
<evidence type="ECO:0000256" key="1">
    <source>
        <dbReference type="ARBA" id="ARBA00010066"/>
    </source>
</evidence>
<dbReference type="EMBL" id="CAJVQB010002120">
    <property type="protein sequence ID" value="CAG8562794.1"/>
    <property type="molecule type" value="Genomic_DNA"/>
</dbReference>
<dbReference type="Pfam" id="PF03179">
    <property type="entry name" value="V-ATPase_G"/>
    <property type="match status" value="1"/>
</dbReference>
<protein>
    <recommendedName>
        <fullName evidence="5">V-type proton ATPase subunit G</fullName>
    </recommendedName>
</protein>
<reference evidence="7 8" key="1">
    <citation type="submission" date="2021-06" db="EMBL/GenBank/DDBJ databases">
        <authorList>
            <person name="Kallberg Y."/>
            <person name="Tangrot J."/>
            <person name="Rosling A."/>
        </authorList>
    </citation>
    <scope>NUCLEOTIDE SEQUENCE [LARGE SCALE GENOMIC DNA]</scope>
    <source>
        <strain evidence="7 8">120-4 pot B 10/14</strain>
    </source>
</reference>
<evidence type="ECO:0000256" key="5">
    <source>
        <dbReference type="RuleBase" id="RU364019"/>
    </source>
</evidence>
<evidence type="ECO:0000313" key="8">
    <source>
        <dbReference type="Proteomes" id="UP000789901"/>
    </source>
</evidence>
<dbReference type="PANTHER" id="PTHR12713">
    <property type="entry name" value="VACUOLAR ATP SYNTHASE SUBUNIT G"/>
    <property type="match status" value="1"/>
</dbReference>
<comment type="similarity">
    <text evidence="1 5">Belongs to the V-ATPase G subunit family.</text>
</comment>
<dbReference type="NCBIfam" id="TIGR01147">
    <property type="entry name" value="V_ATP_synt_G"/>
    <property type="match status" value="1"/>
</dbReference>
<dbReference type="Gene3D" id="1.20.5.2950">
    <property type="match status" value="1"/>
</dbReference>
<dbReference type="PANTHER" id="PTHR12713:SF11">
    <property type="entry name" value="V-TYPE PROTON ATPASE SUBUNIT G"/>
    <property type="match status" value="1"/>
</dbReference>
<evidence type="ECO:0000256" key="2">
    <source>
        <dbReference type="ARBA" id="ARBA00022448"/>
    </source>
</evidence>
<evidence type="ECO:0000256" key="3">
    <source>
        <dbReference type="ARBA" id="ARBA00022781"/>
    </source>
</evidence>
<evidence type="ECO:0000256" key="6">
    <source>
        <dbReference type="SAM" id="Coils"/>
    </source>
</evidence>
<comment type="subunit">
    <text evidence="5">V-ATPase is a heteromultimeric enzyme made up of two complexes: the ATP-hydrolytic V1 complex and the proton translocation V0 complex.</text>
</comment>
<keyword evidence="6" id="KW-0175">Coiled coil</keyword>
<comment type="caution">
    <text evidence="7">The sequence shown here is derived from an EMBL/GenBank/DDBJ whole genome shotgun (WGS) entry which is preliminary data.</text>
</comment>
<name>A0ABN7UCI9_GIGMA</name>
<keyword evidence="2 5" id="KW-0813">Transport</keyword>
<proteinExistence type="inferred from homology"/>
<keyword evidence="4 5" id="KW-0406">Ion transport</keyword>
<dbReference type="InterPro" id="IPR005124">
    <property type="entry name" value="V-ATPase_G"/>
</dbReference>
<keyword evidence="8" id="KW-1185">Reference proteome</keyword>
<organism evidence="7 8">
    <name type="scientific">Gigaspora margarita</name>
    <dbReference type="NCBI Taxonomy" id="4874"/>
    <lineage>
        <taxon>Eukaryota</taxon>
        <taxon>Fungi</taxon>
        <taxon>Fungi incertae sedis</taxon>
        <taxon>Mucoromycota</taxon>
        <taxon>Glomeromycotina</taxon>
        <taxon>Glomeromycetes</taxon>
        <taxon>Diversisporales</taxon>
        <taxon>Gigasporaceae</taxon>
        <taxon>Gigaspora</taxon>
    </lineage>
</organism>